<dbReference type="AlphaFoldDB" id="A0A0D2GRZ7"/>
<dbReference type="EMBL" id="KN848107">
    <property type="protein sequence ID" value="KIX92290.1"/>
    <property type="molecule type" value="Genomic_DNA"/>
</dbReference>
<feature type="region of interest" description="Disordered" evidence="1">
    <location>
        <begin position="47"/>
        <end position="69"/>
    </location>
</feature>
<evidence type="ECO:0000256" key="1">
    <source>
        <dbReference type="SAM" id="MobiDB-lite"/>
    </source>
</evidence>
<dbReference type="VEuPathDB" id="FungiDB:Z520_12036"/>
<accession>A0A0D2GRZ7</accession>
<reference evidence="2 3" key="1">
    <citation type="submission" date="2015-01" db="EMBL/GenBank/DDBJ databases">
        <title>The Genome Sequence of Fonsecaea multimorphosa CBS 102226.</title>
        <authorList>
            <consortium name="The Broad Institute Genomics Platform"/>
            <person name="Cuomo C."/>
            <person name="de Hoog S."/>
            <person name="Gorbushina A."/>
            <person name="Stielow B."/>
            <person name="Teixiera M."/>
            <person name="Abouelleil A."/>
            <person name="Chapman S.B."/>
            <person name="Priest M."/>
            <person name="Young S.K."/>
            <person name="Wortman J."/>
            <person name="Nusbaum C."/>
            <person name="Birren B."/>
        </authorList>
    </citation>
    <scope>NUCLEOTIDE SEQUENCE [LARGE SCALE GENOMIC DNA]</scope>
    <source>
        <strain evidence="2 3">CBS 102226</strain>
    </source>
</reference>
<feature type="compositionally biased region" description="Polar residues" evidence="1">
    <location>
        <begin position="162"/>
        <end position="178"/>
    </location>
</feature>
<evidence type="ECO:0000313" key="2">
    <source>
        <dbReference type="EMBL" id="KIX92290.1"/>
    </source>
</evidence>
<feature type="region of interest" description="Disordered" evidence="1">
    <location>
        <begin position="162"/>
        <end position="187"/>
    </location>
</feature>
<sequence>MPGARVGSNGGEDCCTVDHRASGAHGKSESTSDTVAGRLASVGFHAPAVHGTEETSRSSKMPISCSHNPRSLTSDFGPLLEHTPHLIDDDPTEPRSAEFCLPPAAAARPRESFARQLGEQDRRVKLKDPTACVPVAQSWHSVSEVNLDQIILDSIDEYRSQRNQNQRQDTLFAPNSPNLPEPSTRPGGLASPFCRPDSKTVWKLNHPNRQEYQRMKQDWQKLEWDDEMCGYRRILAASWALTSVVAWGPEGLLRLGGQTAEHEQNGASLQDRAVSWMRSLMECVV</sequence>
<gene>
    <name evidence="2" type="ORF">Z520_12036</name>
</gene>
<dbReference type="GeneID" id="27717782"/>
<feature type="compositionally biased region" description="Polar residues" evidence="1">
    <location>
        <begin position="58"/>
        <end position="69"/>
    </location>
</feature>
<evidence type="ECO:0000313" key="3">
    <source>
        <dbReference type="Proteomes" id="UP000053411"/>
    </source>
</evidence>
<keyword evidence="3" id="KW-1185">Reference proteome</keyword>
<dbReference type="OrthoDB" id="4153214at2759"/>
<feature type="region of interest" description="Disordered" evidence="1">
    <location>
        <begin position="1"/>
        <end position="33"/>
    </location>
</feature>
<name>A0A0D2GRZ7_9EURO</name>
<dbReference type="RefSeq" id="XP_016626413.1">
    <property type="nucleotide sequence ID" value="XM_016782523.1"/>
</dbReference>
<proteinExistence type="predicted"/>
<organism evidence="2 3">
    <name type="scientific">Fonsecaea multimorphosa CBS 102226</name>
    <dbReference type="NCBI Taxonomy" id="1442371"/>
    <lineage>
        <taxon>Eukaryota</taxon>
        <taxon>Fungi</taxon>
        <taxon>Dikarya</taxon>
        <taxon>Ascomycota</taxon>
        <taxon>Pezizomycotina</taxon>
        <taxon>Eurotiomycetes</taxon>
        <taxon>Chaetothyriomycetidae</taxon>
        <taxon>Chaetothyriales</taxon>
        <taxon>Herpotrichiellaceae</taxon>
        <taxon>Fonsecaea</taxon>
    </lineage>
</organism>
<dbReference type="Proteomes" id="UP000053411">
    <property type="component" value="Unassembled WGS sequence"/>
</dbReference>
<protein>
    <submittedName>
        <fullName evidence="2">Uncharacterized protein</fullName>
    </submittedName>
</protein>
<feature type="compositionally biased region" description="Basic and acidic residues" evidence="1">
    <location>
        <begin position="16"/>
        <end position="30"/>
    </location>
</feature>